<keyword evidence="1" id="KW-0812">Transmembrane</keyword>
<evidence type="ECO:0000256" key="1">
    <source>
        <dbReference type="SAM" id="Phobius"/>
    </source>
</evidence>
<evidence type="ECO:0000313" key="2">
    <source>
        <dbReference type="EMBL" id="MBP2437233.1"/>
    </source>
</evidence>
<evidence type="ECO:0000313" key="3">
    <source>
        <dbReference type="Proteomes" id="UP001519362"/>
    </source>
</evidence>
<organism evidence="2 3">
    <name type="scientific">Microbacterium amylolyticum</name>
    <dbReference type="NCBI Taxonomy" id="936337"/>
    <lineage>
        <taxon>Bacteria</taxon>
        <taxon>Bacillati</taxon>
        <taxon>Actinomycetota</taxon>
        <taxon>Actinomycetes</taxon>
        <taxon>Micrococcales</taxon>
        <taxon>Microbacteriaceae</taxon>
        <taxon>Microbacterium</taxon>
    </lineage>
</organism>
<keyword evidence="1" id="KW-1133">Transmembrane helix</keyword>
<feature type="transmembrane region" description="Helical" evidence="1">
    <location>
        <begin position="21"/>
        <end position="43"/>
    </location>
</feature>
<comment type="caution">
    <text evidence="2">The sequence shown here is derived from an EMBL/GenBank/DDBJ whole genome shotgun (WGS) entry which is preliminary data.</text>
</comment>
<protein>
    <submittedName>
        <fullName evidence="2">Membrane protein</fullName>
    </submittedName>
</protein>
<dbReference type="Proteomes" id="UP001519362">
    <property type="component" value="Unassembled WGS sequence"/>
</dbReference>
<feature type="transmembrane region" description="Helical" evidence="1">
    <location>
        <begin position="55"/>
        <end position="78"/>
    </location>
</feature>
<sequence length="86" mass="9281">MSTKPGEGPPVRRIDKVLAGMSLGILLLSVVCFISVMIAGAVGVTNYTGIWPTVFFVQFAGPVVAFVLLLTLLIMSFIRRGRANRE</sequence>
<name>A0ABS4ZIX1_9MICO</name>
<gene>
    <name evidence="2" type="ORF">JOF34_001819</name>
</gene>
<dbReference type="EMBL" id="JAGIOL010000001">
    <property type="protein sequence ID" value="MBP2437233.1"/>
    <property type="molecule type" value="Genomic_DNA"/>
</dbReference>
<keyword evidence="3" id="KW-1185">Reference proteome</keyword>
<keyword evidence="1" id="KW-0472">Membrane</keyword>
<reference evidence="2 3" key="1">
    <citation type="submission" date="2021-03" db="EMBL/GenBank/DDBJ databases">
        <title>Sequencing the genomes of 1000 actinobacteria strains.</title>
        <authorList>
            <person name="Klenk H.-P."/>
        </authorList>
    </citation>
    <scope>NUCLEOTIDE SEQUENCE [LARGE SCALE GENOMIC DNA]</scope>
    <source>
        <strain evidence="2 3">DSM 24221</strain>
    </source>
</reference>
<proteinExistence type="predicted"/>
<accession>A0ABS4ZIX1</accession>
<dbReference type="RefSeq" id="WP_165134475.1">
    <property type="nucleotide sequence ID" value="NZ_CP049253.1"/>
</dbReference>